<dbReference type="OrthoDB" id="9812065at2"/>
<gene>
    <name evidence="6" type="ORF">CYL18_11000</name>
</gene>
<evidence type="ECO:0000256" key="4">
    <source>
        <dbReference type="SAM" id="Phobius"/>
    </source>
</evidence>
<dbReference type="GO" id="GO:0016020">
    <property type="term" value="C:membrane"/>
    <property type="evidence" value="ECO:0007669"/>
    <property type="project" value="TreeGrafter"/>
</dbReference>
<keyword evidence="4" id="KW-0472">Membrane</keyword>
<dbReference type="Pfam" id="PF11738">
    <property type="entry name" value="DUF3298"/>
    <property type="match status" value="1"/>
</dbReference>
<name>A0A2S7MZS4_9BACI</name>
<dbReference type="Gene3D" id="3.20.20.370">
    <property type="entry name" value="Glycoside hydrolase/deacetylase"/>
    <property type="match status" value="1"/>
</dbReference>
<keyword evidence="7" id="KW-1185">Reference proteome</keyword>
<dbReference type="Gene3D" id="3.30.565.40">
    <property type="entry name" value="Fervidobacterium nodosum Rt17-B1 like"/>
    <property type="match status" value="1"/>
</dbReference>
<dbReference type="InterPro" id="IPR011330">
    <property type="entry name" value="Glyco_hydro/deAcase_b/a-brl"/>
</dbReference>
<evidence type="ECO:0000256" key="3">
    <source>
        <dbReference type="SAM" id="MobiDB-lite"/>
    </source>
</evidence>
<dbReference type="RefSeq" id="WP_104849553.1">
    <property type="nucleotide sequence ID" value="NZ_PKOZ01000005.1"/>
</dbReference>
<organism evidence="6 7">
    <name type="scientific">Pradoshia eiseniae</name>
    <dbReference type="NCBI Taxonomy" id="2064768"/>
    <lineage>
        <taxon>Bacteria</taxon>
        <taxon>Bacillati</taxon>
        <taxon>Bacillota</taxon>
        <taxon>Bacilli</taxon>
        <taxon>Bacillales</taxon>
        <taxon>Bacillaceae</taxon>
        <taxon>Pradoshia</taxon>
    </lineage>
</organism>
<dbReference type="Gene3D" id="3.90.640.20">
    <property type="entry name" value="Heat-shock cognate protein, ATPase"/>
    <property type="match status" value="1"/>
</dbReference>
<feature type="domain" description="NodB homology" evidence="5">
    <location>
        <begin position="287"/>
        <end position="461"/>
    </location>
</feature>
<feature type="compositionally biased region" description="Basic and acidic residues" evidence="3">
    <location>
        <begin position="267"/>
        <end position="281"/>
    </location>
</feature>
<evidence type="ECO:0000313" key="7">
    <source>
        <dbReference type="Proteomes" id="UP000239663"/>
    </source>
</evidence>
<sequence>MKRTKVLYRILFVLGLLLAGYLIFGFFQDIKEERKEEAKTNELKVASSKYPGVDLITEITDKEKYQMAVHYPKFKSKGLNKEIDNYVSSVEKDFLTAVNENEEYLKNQVANLYLLVEIYHNAENTYSIVFSEESYVAGANGEQKSRIYLVDVEEGKFIQPTKILKDTEQSREELYVLISEKFKNSKEYSPYFFEEELKDWAMNEKNHFSNLYFKDKSAVFKFNKYEVTAGAAGMPEIIVPLEEIQDLLTDEWKDRLLIEYQGQENQEPDKQIEKEEPKDEEPSISSKRVALTFDDGPHPKNTLKIIELLNKYEAKATFFMLGNRVDFYPEVAKMVADEGHELGNHTWNHKDLSTLSKEEGIQEIERTNDAIKSATGRESTVFRPPYGAINKQVQSSITSPTVLWTIDTLDWKSHDPAQILKIVEENVKDGSIILMHDIHETSVEAIEPILKYLKSEGYECVRVSELKDPS</sequence>
<dbReference type="PANTHER" id="PTHR10587">
    <property type="entry name" value="GLYCOSYL TRANSFERASE-RELATED"/>
    <property type="match status" value="1"/>
</dbReference>
<dbReference type="InterPro" id="IPR037126">
    <property type="entry name" value="PdaC/RsiV-like_sf"/>
</dbReference>
<feature type="transmembrane region" description="Helical" evidence="4">
    <location>
        <begin position="7"/>
        <end position="27"/>
    </location>
</feature>
<feature type="region of interest" description="Disordered" evidence="3">
    <location>
        <begin position="263"/>
        <end position="285"/>
    </location>
</feature>
<dbReference type="PROSITE" id="PS51677">
    <property type="entry name" value="NODB"/>
    <property type="match status" value="1"/>
</dbReference>
<dbReference type="InterPro" id="IPR021729">
    <property type="entry name" value="DUF3298"/>
</dbReference>
<dbReference type="Pfam" id="PF01522">
    <property type="entry name" value="Polysacc_deac_1"/>
    <property type="match status" value="1"/>
</dbReference>
<dbReference type="EMBL" id="PKOZ01000005">
    <property type="protein sequence ID" value="PQD95294.1"/>
    <property type="molecule type" value="Genomic_DNA"/>
</dbReference>
<dbReference type="GO" id="GO:0016810">
    <property type="term" value="F:hydrolase activity, acting on carbon-nitrogen (but not peptide) bonds"/>
    <property type="evidence" value="ECO:0007669"/>
    <property type="project" value="InterPro"/>
</dbReference>
<keyword evidence="4" id="KW-0812">Transmembrane</keyword>
<dbReference type="InterPro" id="IPR050248">
    <property type="entry name" value="Polysacc_deacetylase_ArnD"/>
</dbReference>
<keyword evidence="4" id="KW-1133">Transmembrane helix</keyword>
<dbReference type="AlphaFoldDB" id="A0A2S7MZS4"/>
<dbReference type="InterPro" id="IPR002509">
    <property type="entry name" value="NODB_dom"/>
</dbReference>
<dbReference type="GO" id="GO:0005975">
    <property type="term" value="P:carbohydrate metabolic process"/>
    <property type="evidence" value="ECO:0007669"/>
    <property type="project" value="InterPro"/>
</dbReference>
<evidence type="ECO:0000256" key="1">
    <source>
        <dbReference type="ARBA" id="ARBA00022723"/>
    </source>
</evidence>
<evidence type="ECO:0000313" key="6">
    <source>
        <dbReference type="EMBL" id="PQD95294.1"/>
    </source>
</evidence>
<keyword evidence="1" id="KW-0479">Metal-binding</keyword>
<dbReference type="GO" id="GO:0046872">
    <property type="term" value="F:metal ion binding"/>
    <property type="evidence" value="ECO:0007669"/>
    <property type="project" value="UniProtKB-KW"/>
</dbReference>
<dbReference type="SUPFAM" id="SSF88713">
    <property type="entry name" value="Glycoside hydrolase/deacetylase"/>
    <property type="match status" value="1"/>
</dbReference>
<accession>A0A2S7MZS4</accession>
<reference evidence="6 7" key="1">
    <citation type="submission" date="2017-12" db="EMBL/GenBank/DDBJ databases">
        <title>Taxonomic description and draft genome of Pradoshia cofamensis Gen. nov., sp. nov., a thermotolerant bacillale isolated from anterior gut of earthworm Eisenia fetida.</title>
        <authorList>
            <person name="Saha T."/>
            <person name="Chakraborty R."/>
        </authorList>
    </citation>
    <scope>NUCLEOTIDE SEQUENCE [LARGE SCALE GENOMIC DNA]</scope>
    <source>
        <strain evidence="6 7">EAG3</strain>
    </source>
</reference>
<protein>
    <recommendedName>
        <fullName evidence="5">NodB homology domain-containing protein</fullName>
    </recommendedName>
</protein>
<dbReference type="PANTHER" id="PTHR10587:SF133">
    <property type="entry name" value="CHITIN DEACETYLASE 1-RELATED"/>
    <property type="match status" value="1"/>
</dbReference>
<evidence type="ECO:0000259" key="5">
    <source>
        <dbReference type="PROSITE" id="PS51677"/>
    </source>
</evidence>
<comment type="caution">
    <text evidence="6">The sequence shown here is derived from an EMBL/GenBank/DDBJ whole genome shotgun (WGS) entry which is preliminary data.</text>
</comment>
<dbReference type="CDD" id="cd10954">
    <property type="entry name" value="CE4_CtAXE_like"/>
    <property type="match status" value="1"/>
</dbReference>
<evidence type="ECO:0000256" key="2">
    <source>
        <dbReference type="ARBA" id="ARBA00022801"/>
    </source>
</evidence>
<keyword evidence="2" id="KW-0378">Hydrolase</keyword>
<proteinExistence type="predicted"/>
<dbReference type="Proteomes" id="UP000239663">
    <property type="component" value="Unassembled WGS sequence"/>
</dbReference>